<feature type="non-terminal residue" evidence="1">
    <location>
        <position position="1"/>
    </location>
</feature>
<proteinExistence type="predicted"/>
<accession>A0AAD6XUB9</accession>
<reference evidence="1" key="1">
    <citation type="submission" date="2023-03" db="EMBL/GenBank/DDBJ databases">
        <title>Massive genome expansion in bonnet fungi (Mycena s.s.) driven by repeated elements and novel gene families across ecological guilds.</title>
        <authorList>
            <consortium name="Lawrence Berkeley National Laboratory"/>
            <person name="Harder C.B."/>
            <person name="Miyauchi S."/>
            <person name="Viragh M."/>
            <person name="Kuo A."/>
            <person name="Thoen E."/>
            <person name="Andreopoulos B."/>
            <person name="Lu D."/>
            <person name="Skrede I."/>
            <person name="Drula E."/>
            <person name="Henrissat B."/>
            <person name="Morin E."/>
            <person name="Kohler A."/>
            <person name="Barry K."/>
            <person name="LaButti K."/>
            <person name="Morin E."/>
            <person name="Salamov A."/>
            <person name="Lipzen A."/>
            <person name="Mereny Z."/>
            <person name="Hegedus B."/>
            <person name="Baldrian P."/>
            <person name="Stursova M."/>
            <person name="Weitz H."/>
            <person name="Taylor A."/>
            <person name="Grigoriev I.V."/>
            <person name="Nagy L.G."/>
            <person name="Martin F."/>
            <person name="Kauserud H."/>
        </authorList>
    </citation>
    <scope>NUCLEOTIDE SEQUENCE</scope>
    <source>
        <strain evidence="1">CBHHK173m</strain>
    </source>
</reference>
<dbReference type="AlphaFoldDB" id="A0AAD6XUB9"/>
<sequence length="138" mass="14361">LAVSDQTKSATNAESWAQAAMAIYLQKTFHLSSPPLPEGYRSGVASTIEGADLFEMLLDAPPAAWDPPVLNTAANYTPDLTNVIMMQDVGALTSGDGEYSCLTFCFDGTCTQSAINASVVCSGCVVAPSTPVCIPGSY</sequence>
<gene>
    <name evidence="1" type="ORF">B0H15DRAFT_749205</name>
</gene>
<keyword evidence="2" id="KW-1185">Reference proteome</keyword>
<comment type="caution">
    <text evidence="1">The sequence shown here is derived from an EMBL/GenBank/DDBJ whole genome shotgun (WGS) entry which is preliminary data.</text>
</comment>
<evidence type="ECO:0000313" key="1">
    <source>
        <dbReference type="EMBL" id="KAJ7088000.1"/>
    </source>
</evidence>
<dbReference type="Proteomes" id="UP001222325">
    <property type="component" value="Unassembled WGS sequence"/>
</dbReference>
<organism evidence="1 2">
    <name type="scientific">Mycena belliarum</name>
    <dbReference type="NCBI Taxonomy" id="1033014"/>
    <lineage>
        <taxon>Eukaryota</taxon>
        <taxon>Fungi</taxon>
        <taxon>Dikarya</taxon>
        <taxon>Basidiomycota</taxon>
        <taxon>Agaricomycotina</taxon>
        <taxon>Agaricomycetes</taxon>
        <taxon>Agaricomycetidae</taxon>
        <taxon>Agaricales</taxon>
        <taxon>Marasmiineae</taxon>
        <taxon>Mycenaceae</taxon>
        <taxon>Mycena</taxon>
    </lineage>
</organism>
<feature type="non-terminal residue" evidence="1">
    <location>
        <position position="138"/>
    </location>
</feature>
<protein>
    <submittedName>
        <fullName evidence="1">Uncharacterized protein</fullName>
    </submittedName>
</protein>
<evidence type="ECO:0000313" key="2">
    <source>
        <dbReference type="Proteomes" id="UP001222325"/>
    </source>
</evidence>
<name>A0AAD6XUB9_9AGAR</name>
<dbReference type="EMBL" id="JARJCN010000027">
    <property type="protein sequence ID" value="KAJ7088000.1"/>
    <property type="molecule type" value="Genomic_DNA"/>
</dbReference>